<feature type="binding site" evidence="10">
    <location>
        <begin position="150"/>
        <end position="153"/>
    </location>
    <ligand>
        <name>NADP(+)</name>
        <dbReference type="ChEBI" id="CHEBI:58349"/>
    </ligand>
</feature>
<evidence type="ECO:0000256" key="1">
    <source>
        <dbReference type="ARBA" id="ARBA00001974"/>
    </source>
</evidence>
<sequence>MPLHVCVVGSGPAGFYVAKKLLKRFDFARVDILERLPAPFGLVRSGVAPDHPETKVVINQFSRTAEDERCRFFGNVCLGTDVSLEELRKNYHVVVLAYGAESDHRLGIPGEDLEGVFSARQFVWWYNGHPDGKDLPINLNDVETAVVLGQGNVALDVARILLRSPSELSSTDIAEHAVKALRTSRIRKVYVVGRRGPVQAACTAKELREILGLKGVEIVINEADLQTTDCDLEELQSSRIHKRVFDLFCKSATFTKCAGRDKQLQFVFFRAPVSLLAAEDGIHVRGVHLQKTRLEGNHPRKLVGTGEFEELDCGLVLKSIGYKSLPVPDLPFDHKKGVVPNYFGRVRSSDATNETERGLYVAGWLKRGPTGIIGTNEVCAQEVVTSIEEDVNRAVVSNLKEVPGSVGLESILSEKNKRYITFEGWERLNETEMEKGAVKGKPREKIVGIDEALAIGLAKEKE</sequence>
<dbReference type="OMA" id="MRAHKRM"/>
<evidence type="ECO:0000313" key="13">
    <source>
        <dbReference type="Proteomes" id="UP000001514"/>
    </source>
</evidence>
<dbReference type="Gene3D" id="3.40.50.720">
    <property type="entry name" value="NAD(P)-binding Rossmann-like Domain"/>
    <property type="match status" value="1"/>
</dbReference>
<dbReference type="EC" id="1.18.1.6" evidence="8"/>
<dbReference type="PANTHER" id="PTHR48467">
    <property type="entry name" value="GLUTAMATE SYNTHASE 1 [NADH], CHLOROPLASTIC-LIKE"/>
    <property type="match status" value="1"/>
</dbReference>
<keyword evidence="8" id="KW-0496">Mitochondrion</keyword>
<comment type="cofactor">
    <cofactor evidence="1 8 9">
        <name>FAD</name>
        <dbReference type="ChEBI" id="CHEBI:57692"/>
    </cofactor>
</comment>
<protein>
    <recommendedName>
        <fullName evidence="8">NADPH:adrenodoxin oxidoreductase, mitochondrial</fullName>
        <ecNumber evidence="8">1.18.1.6</ecNumber>
    </recommendedName>
</protein>
<dbReference type="AlphaFoldDB" id="D8QUQ1"/>
<evidence type="ECO:0000256" key="8">
    <source>
        <dbReference type="PIRNR" id="PIRNR000362"/>
    </source>
</evidence>
<keyword evidence="13" id="KW-1185">Reference proteome</keyword>
<evidence type="ECO:0000256" key="10">
    <source>
        <dbReference type="PIRSR" id="PIRSR000362-2"/>
    </source>
</evidence>
<dbReference type="GO" id="GO:0016491">
    <property type="term" value="F:oxidoreductase activity"/>
    <property type="evidence" value="ECO:0000318"/>
    <property type="project" value="GO_Central"/>
</dbReference>
<evidence type="ECO:0000256" key="3">
    <source>
        <dbReference type="ARBA" id="ARBA00022630"/>
    </source>
</evidence>
<dbReference type="HOGENOM" id="CLU_024722_3_0_1"/>
<proteinExistence type="inferred from homology"/>
<evidence type="ECO:0000256" key="6">
    <source>
        <dbReference type="ARBA" id="ARBA00023002"/>
    </source>
</evidence>
<evidence type="ECO:0000256" key="4">
    <source>
        <dbReference type="ARBA" id="ARBA00022827"/>
    </source>
</evidence>
<comment type="similarity">
    <text evidence="2 8">Belongs to the ferredoxin--NADP reductase type 1 family.</text>
</comment>
<feature type="binding site" evidence="10">
    <location>
        <position position="206"/>
    </location>
    <ligand>
        <name>NADP(+)</name>
        <dbReference type="ChEBI" id="CHEBI:58349"/>
    </ligand>
</feature>
<dbReference type="Gene3D" id="3.50.50.60">
    <property type="entry name" value="FAD/NAD(P)-binding domain"/>
    <property type="match status" value="1"/>
</dbReference>
<keyword evidence="5 8" id="KW-0521">NADP</keyword>
<feature type="binding site" evidence="10">
    <location>
        <position position="371"/>
    </location>
    <ligand>
        <name>NADP(+)</name>
        <dbReference type="ChEBI" id="CHEBI:58349"/>
    </ligand>
</feature>
<dbReference type="Proteomes" id="UP000001514">
    <property type="component" value="Unassembled WGS sequence"/>
</dbReference>
<feature type="binding site" evidence="10">
    <location>
        <begin position="194"/>
        <end position="195"/>
    </location>
    <ligand>
        <name>NADP(+)</name>
        <dbReference type="ChEBI" id="CHEBI:58349"/>
    </ligand>
</feature>
<dbReference type="InParanoid" id="D8QUQ1"/>
<feature type="binding site" evidence="9">
    <location>
        <begin position="371"/>
        <end position="373"/>
    </location>
    <ligand>
        <name>FAD</name>
        <dbReference type="ChEBI" id="CHEBI:57692"/>
    </ligand>
</feature>
<dbReference type="KEGG" id="smo:SELMODRAFT_77880"/>
<dbReference type="Pfam" id="PF07992">
    <property type="entry name" value="Pyr_redox_2"/>
    <property type="match status" value="1"/>
</dbReference>
<feature type="binding site" evidence="9">
    <location>
        <position position="78"/>
    </location>
    <ligand>
        <name>FAD</name>
        <dbReference type="ChEBI" id="CHEBI:57692"/>
    </ligand>
</feature>
<accession>D8QUQ1</accession>
<dbReference type="InterPro" id="IPR055275">
    <property type="entry name" value="Ferredox_Rdtase"/>
</dbReference>
<feature type="binding site" evidence="9">
    <location>
        <position position="34"/>
    </location>
    <ligand>
        <name>FAD</name>
        <dbReference type="ChEBI" id="CHEBI:57692"/>
    </ligand>
</feature>
<feature type="binding site" evidence="9">
    <location>
        <position position="42"/>
    </location>
    <ligand>
        <name>FAD</name>
        <dbReference type="ChEBI" id="CHEBI:57692"/>
    </ligand>
</feature>
<evidence type="ECO:0000256" key="7">
    <source>
        <dbReference type="ARBA" id="ARBA00048933"/>
    </source>
</evidence>
<feature type="domain" description="FAD/NAD(P)-binding" evidence="11">
    <location>
        <begin position="4"/>
        <end position="219"/>
    </location>
</feature>
<reference evidence="12 13" key="1">
    <citation type="journal article" date="2011" name="Science">
        <title>The Selaginella genome identifies genetic changes associated with the evolution of vascular plants.</title>
        <authorList>
            <person name="Banks J.A."/>
            <person name="Nishiyama T."/>
            <person name="Hasebe M."/>
            <person name="Bowman J.L."/>
            <person name="Gribskov M."/>
            <person name="dePamphilis C."/>
            <person name="Albert V.A."/>
            <person name="Aono N."/>
            <person name="Aoyama T."/>
            <person name="Ambrose B.A."/>
            <person name="Ashton N.W."/>
            <person name="Axtell M.J."/>
            <person name="Barker E."/>
            <person name="Barker M.S."/>
            <person name="Bennetzen J.L."/>
            <person name="Bonawitz N.D."/>
            <person name="Chapple C."/>
            <person name="Cheng C."/>
            <person name="Correa L.G."/>
            <person name="Dacre M."/>
            <person name="DeBarry J."/>
            <person name="Dreyer I."/>
            <person name="Elias M."/>
            <person name="Engstrom E.M."/>
            <person name="Estelle M."/>
            <person name="Feng L."/>
            <person name="Finet C."/>
            <person name="Floyd S.K."/>
            <person name="Frommer W.B."/>
            <person name="Fujita T."/>
            <person name="Gramzow L."/>
            <person name="Gutensohn M."/>
            <person name="Harholt J."/>
            <person name="Hattori M."/>
            <person name="Heyl A."/>
            <person name="Hirai T."/>
            <person name="Hiwatashi Y."/>
            <person name="Ishikawa M."/>
            <person name="Iwata M."/>
            <person name="Karol K.G."/>
            <person name="Koehler B."/>
            <person name="Kolukisaoglu U."/>
            <person name="Kubo M."/>
            <person name="Kurata T."/>
            <person name="Lalonde S."/>
            <person name="Li K."/>
            <person name="Li Y."/>
            <person name="Litt A."/>
            <person name="Lyons E."/>
            <person name="Manning G."/>
            <person name="Maruyama T."/>
            <person name="Michael T.P."/>
            <person name="Mikami K."/>
            <person name="Miyazaki S."/>
            <person name="Morinaga S."/>
            <person name="Murata T."/>
            <person name="Mueller-Roeber B."/>
            <person name="Nelson D.R."/>
            <person name="Obara M."/>
            <person name="Oguri Y."/>
            <person name="Olmstead R.G."/>
            <person name="Onodera N."/>
            <person name="Petersen B.L."/>
            <person name="Pils B."/>
            <person name="Prigge M."/>
            <person name="Rensing S.A."/>
            <person name="Riano-Pachon D.M."/>
            <person name="Roberts A.W."/>
            <person name="Sato Y."/>
            <person name="Scheller H.V."/>
            <person name="Schulz B."/>
            <person name="Schulz C."/>
            <person name="Shakirov E.V."/>
            <person name="Shibagaki N."/>
            <person name="Shinohara N."/>
            <person name="Shippen D.E."/>
            <person name="Soerensen I."/>
            <person name="Sotooka R."/>
            <person name="Sugimoto N."/>
            <person name="Sugita M."/>
            <person name="Sumikawa N."/>
            <person name="Tanurdzic M."/>
            <person name="Theissen G."/>
            <person name="Ulvskov P."/>
            <person name="Wakazuki S."/>
            <person name="Weng J.K."/>
            <person name="Willats W.W."/>
            <person name="Wipf D."/>
            <person name="Wolf P.G."/>
            <person name="Yang L."/>
            <person name="Zimmer A.D."/>
            <person name="Zhu Q."/>
            <person name="Mitros T."/>
            <person name="Hellsten U."/>
            <person name="Loque D."/>
            <person name="Otillar R."/>
            <person name="Salamov A."/>
            <person name="Schmutz J."/>
            <person name="Shapiro H."/>
            <person name="Lindquist E."/>
            <person name="Lucas S."/>
            <person name="Rokhsar D."/>
            <person name="Grigoriev I.V."/>
        </authorList>
    </citation>
    <scope>NUCLEOTIDE SEQUENCE [LARGE SCALE GENOMIC DNA]</scope>
</reference>
<keyword evidence="4 8" id="KW-0274">FAD</keyword>
<dbReference type="GO" id="GO:0005739">
    <property type="term" value="C:mitochondrion"/>
    <property type="evidence" value="ECO:0007669"/>
    <property type="project" value="UniProtKB-SubCell"/>
</dbReference>
<dbReference type="PRINTS" id="PR00419">
    <property type="entry name" value="ADXRDTASE"/>
</dbReference>
<feature type="binding site" evidence="9">
    <location>
        <position position="13"/>
    </location>
    <ligand>
        <name>FAD</name>
        <dbReference type="ChEBI" id="CHEBI:57692"/>
    </ligand>
</feature>
<name>D8QUQ1_SELML</name>
<evidence type="ECO:0000313" key="12">
    <source>
        <dbReference type="EMBL" id="EFJ35913.1"/>
    </source>
</evidence>
<dbReference type="FunCoup" id="D8QUQ1">
    <property type="interactions" value="3903"/>
</dbReference>
<comment type="subcellular location">
    <subcellularLocation>
        <location evidence="8">Mitochondrion</location>
    </subcellularLocation>
</comment>
<organism evidence="13">
    <name type="scientific">Selaginella moellendorffii</name>
    <name type="common">Spikemoss</name>
    <dbReference type="NCBI Taxonomy" id="88036"/>
    <lineage>
        <taxon>Eukaryota</taxon>
        <taxon>Viridiplantae</taxon>
        <taxon>Streptophyta</taxon>
        <taxon>Embryophyta</taxon>
        <taxon>Tracheophyta</taxon>
        <taxon>Lycopodiopsida</taxon>
        <taxon>Selaginellales</taxon>
        <taxon>Selaginellaceae</taxon>
        <taxon>Selaginella</taxon>
    </lineage>
</organism>
<dbReference type="EMBL" id="GL377567">
    <property type="protein sequence ID" value="EFJ35913.1"/>
    <property type="molecule type" value="Genomic_DNA"/>
</dbReference>
<dbReference type="PIRSF" id="PIRSF000362">
    <property type="entry name" value="FNR"/>
    <property type="match status" value="1"/>
</dbReference>
<gene>
    <name evidence="12" type="ORF">SELMODRAFT_77880</name>
</gene>
<dbReference type="Gramene" id="EFJ35913">
    <property type="protein sequence ID" value="EFJ35913"/>
    <property type="gene ID" value="SELMODRAFT_77880"/>
</dbReference>
<evidence type="ECO:0000256" key="9">
    <source>
        <dbReference type="PIRSR" id="PIRSR000362-1"/>
    </source>
</evidence>
<feature type="binding site" evidence="9">
    <location>
        <position position="364"/>
    </location>
    <ligand>
        <name>FAD</name>
        <dbReference type="ChEBI" id="CHEBI:57692"/>
    </ligand>
</feature>
<dbReference type="eggNOG" id="KOG1800">
    <property type="taxonomic scope" value="Eukaryota"/>
</dbReference>
<dbReference type="InterPro" id="IPR036188">
    <property type="entry name" value="FAD/NAD-bd_sf"/>
</dbReference>
<dbReference type="InterPro" id="IPR023753">
    <property type="entry name" value="FAD/NAD-binding_dom"/>
</dbReference>
<evidence type="ECO:0000256" key="2">
    <source>
        <dbReference type="ARBA" id="ARBA00008312"/>
    </source>
</evidence>
<evidence type="ECO:0000259" key="11">
    <source>
        <dbReference type="Pfam" id="PF07992"/>
    </source>
</evidence>
<dbReference type="PANTHER" id="PTHR48467:SF1">
    <property type="entry name" value="GLUTAMATE SYNTHASE 1 [NADH], CHLOROPLASTIC-LIKE"/>
    <property type="match status" value="1"/>
</dbReference>
<dbReference type="InterPro" id="IPR021163">
    <property type="entry name" value="Ferredox_Rdtase_adrenod"/>
</dbReference>
<evidence type="ECO:0000256" key="5">
    <source>
        <dbReference type="ARBA" id="ARBA00022857"/>
    </source>
</evidence>
<comment type="catalytic activity">
    <reaction evidence="7 8">
        <text>2 reduced [adrenodoxin] + NADP(+) + H(+) = 2 oxidized [adrenodoxin] + NADPH</text>
        <dbReference type="Rhea" id="RHEA:42312"/>
        <dbReference type="Rhea" id="RHEA-COMP:9998"/>
        <dbReference type="Rhea" id="RHEA-COMP:9999"/>
        <dbReference type="ChEBI" id="CHEBI:15378"/>
        <dbReference type="ChEBI" id="CHEBI:33737"/>
        <dbReference type="ChEBI" id="CHEBI:33738"/>
        <dbReference type="ChEBI" id="CHEBI:57783"/>
        <dbReference type="ChEBI" id="CHEBI:58349"/>
        <dbReference type="EC" id="1.18.1.6"/>
    </reaction>
</comment>
<keyword evidence="3 8" id="KW-0285">Flavoprotein</keyword>
<keyword evidence="6 8" id="KW-0560">Oxidoreductase</keyword>
<dbReference type="STRING" id="88036.D8QUQ1"/>
<dbReference type="SUPFAM" id="SSF51971">
    <property type="entry name" value="Nucleotide-binding domain"/>
    <property type="match status" value="1"/>
</dbReference>